<feature type="compositionally biased region" description="Basic and acidic residues" evidence="1">
    <location>
        <begin position="12"/>
        <end position="27"/>
    </location>
</feature>
<keyword evidence="3" id="KW-1185">Reference proteome</keyword>
<evidence type="ECO:0000256" key="1">
    <source>
        <dbReference type="SAM" id="MobiDB-lite"/>
    </source>
</evidence>
<comment type="caution">
    <text evidence="2">The sequence shown here is derived from an EMBL/GenBank/DDBJ whole genome shotgun (WGS) entry which is preliminary data.</text>
</comment>
<dbReference type="STRING" id="78410.A0A0P7BKQ5"/>
<dbReference type="OrthoDB" id="3774077at2759"/>
<evidence type="ECO:0000313" key="3">
    <source>
        <dbReference type="Proteomes" id="UP000050424"/>
    </source>
</evidence>
<sequence>MDQEQSSSPPPHNDRPSSSDAEPEKNLSSDALILLRHTKTFQRVSADIQESWDAVQQRKEGTAPAQTFLAHSFGAWLAYVGVHRAAKQASNFSGKADCKRLAGELDRLPQDRLRQLAAEVVGAFPESQKQMVENFRQLLRSAHPRTPTSQPSKRQRLCLLTMMRDIPLTDDTQVMPEVASHPLLGHHIRVSPSPTKRRFLQYPTILS</sequence>
<dbReference type="Proteomes" id="UP000050424">
    <property type="component" value="Unassembled WGS sequence"/>
</dbReference>
<dbReference type="EMBL" id="LKCW01000071">
    <property type="protein sequence ID" value="KPM41073.1"/>
    <property type="molecule type" value="Genomic_DNA"/>
</dbReference>
<dbReference type="AlphaFoldDB" id="A0A0P7BKQ5"/>
<name>A0A0P7BKQ5_9HYPO</name>
<evidence type="ECO:0000313" key="2">
    <source>
        <dbReference type="EMBL" id="KPM41073.1"/>
    </source>
</evidence>
<feature type="region of interest" description="Disordered" evidence="1">
    <location>
        <begin position="1"/>
        <end position="29"/>
    </location>
</feature>
<accession>A0A0P7BKQ5</accession>
<gene>
    <name evidence="2" type="ORF">AK830_g5485</name>
</gene>
<organism evidence="2 3">
    <name type="scientific">Neonectria ditissima</name>
    <dbReference type="NCBI Taxonomy" id="78410"/>
    <lineage>
        <taxon>Eukaryota</taxon>
        <taxon>Fungi</taxon>
        <taxon>Dikarya</taxon>
        <taxon>Ascomycota</taxon>
        <taxon>Pezizomycotina</taxon>
        <taxon>Sordariomycetes</taxon>
        <taxon>Hypocreomycetidae</taxon>
        <taxon>Hypocreales</taxon>
        <taxon>Nectriaceae</taxon>
        <taxon>Neonectria</taxon>
    </lineage>
</organism>
<reference evidence="2 3" key="1">
    <citation type="submission" date="2015-09" db="EMBL/GenBank/DDBJ databases">
        <title>Draft genome of a European isolate of the apple canker pathogen Neonectria ditissima.</title>
        <authorList>
            <person name="Gomez-Cortecero A."/>
            <person name="Harrison R.J."/>
            <person name="Armitage A.D."/>
        </authorList>
    </citation>
    <scope>NUCLEOTIDE SEQUENCE [LARGE SCALE GENOMIC DNA]</scope>
    <source>
        <strain evidence="2 3">R09/05</strain>
    </source>
</reference>
<protein>
    <submittedName>
        <fullName evidence="2">Uncharacterized protein</fullName>
    </submittedName>
</protein>
<proteinExistence type="predicted"/>